<dbReference type="Gene3D" id="2.70.170.10">
    <property type="entry name" value="Neurotransmitter-gated ion-channel ligand-binding domain"/>
    <property type="match status" value="1"/>
</dbReference>
<dbReference type="InterPro" id="IPR006029">
    <property type="entry name" value="Neurotrans-gated_channel_TM"/>
</dbReference>
<accession>A0A814B6Q2</accession>
<dbReference type="GO" id="GO:0016020">
    <property type="term" value="C:membrane"/>
    <property type="evidence" value="ECO:0007669"/>
    <property type="project" value="UniProtKB-SubCell"/>
</dbReference>
<dbReference type="InterPro" id="IPR006201">
    <property type="entry name" value="Neur_channel"/>
</dbReference>
<dbReference type="Proteomes" id="UP000663854">
    <property type="component" value="Unassembled WGS sequence"/>
</dbReference>
<dbReference type="SUPFAM" id="SSF63712">
    <property type="entry name" value="Nicotinic receptor ligand binding domain-like"/>
    <property type="match status" value="1"/>
</dbReference>
<gene>
    <name evidence="5" type="ORF">JXQ802_LOCUS10266</name>
    <name evidence="4" type="ORF">PYM288_LOCUS9535</name>
</gene>
<reference evidence="5" key="1">
    <citation type="submission" date="2021-02" db="EMBL/GenBank/DDBJ databases">
        <authorList>
            <person name="Nowell W R."/>
        </authorList>
    </citation>
    <scope>NUCLEOTIDE SEQUENCE</scope>
</reference>
<dbReference type="Gene3D" id="1.20.58.390">
    <property type="entry name" value="Neurotransmitter-gated ion-channel transmembrane domain"/>
    <property type="match status" value="1"/>
</dbReference>
<keyword evidence="2" id="KW-0472">Membrane</keyword>
<name>A0A814B6Q2_9BILA</name>
<dbReference type="Pfam" id="PF02932">
    <property type="entry name" value="Neur_chan_memb"/>
    <property type="match status" value="1"/>
</dbReference>
<keyword evidence="2" id="KW-1133">Transmembrane helix</keyword>
<proteinExistence type="predicted"/>
<dbReference type="InterPro" id="IPR036734">
    <property type="entry name" value="Neur_chan_lig-bd_sf"/>
</dbReference>
<comment type="caution">
    <text evidence="5">The sequence shown here is derived from an EMBL/GenBank/DDBJ whole genome shotgun (WGS) entry which is preliminary data.</text>
</comment>
<keyword evidence="6" id="KW-1185">Reference proteome</keyword>
<dbReference type="Proteomes" id="UP000663870">
    <property type="component" value="Unassembled WGS sequence"/>
</dbReference>
<feature type="transmembrane region" description="Helical" evidence="2">
    <location>
        <begin position="315"/>
        <end position="338"/>
    </location>
</feature>
<feature type="domain" description="Neurotransmitter-gated ion-channel transmembrane" evidence="3">
    <location>
        <begin position="262"/>
        <end position="333"/>
    </location>
</feature>
<evidence type="ECO:0000313" key="4">
    <source>
        <dbReference type="EMBL" id="CAF0901219.1"/>
    </source>
</evidence>
<evidence type="ECO:0000256" key="2">
    <source>
        <dbReference type="SAM" id="Phobius"/>
    </source>
</evidence>
<dbReference type="GO" id="GO:0005230">
    <property type="term" value="F:extracellular ligand-gated monoatomic ion channel activity"/>
    <property type="evidence" value="ECO:0007669"/>
    <property type="project" value="InterPro"/>
</dbReference>
<dbReference type="InterPro" id="IPR038050">
    <property type="entry name" value="Neuro_actylchol_rec"/>
</dbReference>
<dbReference type="GO" id="GO:0004888">
    <property type="term" value="F:transmembrane signaling receptor activity"/>
    <property type="evidence" value="ECO:0007669"/>
    <property type="project" value="InterPro"/>
</dbReference>
<dbReference type="SUPFAM" id="SSF90112">
    <property type="entry name" value="Neurotransmitter-gated ion-channel transmembrane pore"/>
    <property type="match status" value="1"/>
</dbReference>
<keyword evidence="2" id="KW-0812">Transmembrane</keyword>
<evidence type="ECO:0000313" key="6">
    <source>
        <dbReference type="Proteomes" id="UP000663870"/>
    </source>
</evidence>
<feature type="transmembrane region" description="Helical" evidence="2">
    <location>
        <begin position="251"/>
        <end position="273"/>
    </location>
</feature>
<dbReference type="InterPro" id="IPR036719">
    <property type="entry name" value="Neuro-gated_channel_TM_sf"/>
</dbReference>
<evidence type="ECO:0000256" key="1">
    <source>
        <dbReference type="ARBA" id="ARBA00004141"/>
    </source>
</evidence>
<organism evidence="5 6">
    <name type="scientific">Rotaria sordida</name>
    <dbReference type="NCBI Taxonomy" id="392033"/>
    <lineage>
        <taxon>Eukaryota</taxon>
        <taxon>Metazoa</taxon>
        <taxon>Spiralia</taxon>
        <taxon>Gnathifera</taxon>
        <taxon>Rotifera</taxon>
        <taxon>Eurotatoria</taxon>
        <taxon>Bdelloidea</taxon>
        <taxon>Philodinida</taxon>
        <taxon>Philodinidae</taxon>
        <taxon>Rotaria</taxon>
    </lineage>
</organism>
<dbReference type="EMBL" id="CAJNOL010000195">
    <property type="protein sequence ID" value="CAF0923843.1"/>
    <property type="molecule type" value="Genomic_DNA"/>
</dbReference>
<feature type="transmembrane region" description="Helical" evidence="2">
    <location>
        <begin position="358"/>
        <end position="381"/>
    </location>
</feature>
<evidence type="ECO:0000259" key="3">
    <source>
        <dbReference type="Pfam" id="PF02932"/>
    </source>
</evidence>
<comment type="subcellular location">
    <subcellularLocation>
        <location evidence="1">Membrane</location>
        <topology evidence="1">Multi-pass membrane protein</topology>
    </subcellularLocation>
</comment>
<dbReference type="AlphaFoldDB" id="A0A814B6Q2"/>
<evidence type="ECO:0000313" key="5">
    <source>
        <dbReference type="EMBL" id="CAF0923843.1"/>
    </source>
</evidence>
<sequence length="424" mass="49836">MRKISLCSSALTVFQKTTEECLDSSSIFSSKAIKVYIRLMFLRIGEIDTLNEKYQAQASIESRWPIEFDKLLPNLSSDEQTRLIQGKSISLIKYAESNWHPQLYIENILSDLKEQLRYSAKISQENNQIYICEHRDIKGIFWEKLELHHFPSDVQELSISVGSIFYDDKVILIADPYHLSGINREAFVDQQEWLLYEHVDTKQRYIKEFLFRCGDEEDDNNDDDDASTGTHKERKRSILTVTCHAARRSNYFYWNGYCLIFLITLVSFCIFAIPPNLSANRLQISCTLLLTSITFRWTVNRSLPTISYLTAMDKYAIMCLFILVILSIWHAIIGRLIFRYTPDFRVTSVTWLVNLDQYVLYASISIYIIINGLLLIWLFCVPLRHRRELHQKDIQYRQLLSKKYRSSKKKLQNNFDYIPISVQS</sequence>
<protein>
    <recommendedName>
        <fullName evidence="3">Neurotransmitter-gated ion-channel transmembrane domain-containing protein</fullName>
    </recommendedName>
</protein>
<dbReference type="PANTHER" id="PTHR18945">
    <property type="entry name" value="NEUROTRANSMITTER GATED ION CHANNEL"/>
    <property type="match status" value="1"/>
</dbReference>
<dbReference type="EMBL" id="CAJNOH010000141">
    <property type="protein sequence ID" value="CAF0901219.1"/>
    <property type="molecule type" value="Genomic_DNA"/>
</dbReference>